<dbReference type="Gene3D" id="1.10.3730.10">
    <property type="entry name" value="ProC C-terminal domain-like"/>
    <property type="match status" value="1"/>
</dbReference>
<dbReference type="GO" id="GO:0004735">
    <property type="term" value="F:pyrroline-5-carboxylate reductase activity"/>
    <property type="evidence" value="ECO:0007669"/>
    <property type="project" value="TreeGrafter"/>
</dbReference>
<proteinExistence type="predicted"/>
<keyword evidence="3" id="KW-1185">Reference proteome</keyword>
<name>A0A8C8UCU4_PERMB</name>
<feature type="domain" description="Pyrroline-5-carboxylate reductase dimerisation" evidence="1">
    <location>
        <begin position="14"/>
        <end position="55"/>
    </location>
</feature>
<dbReference type="PANTHER" id="PTHR11645:SF6">
    <property type="entry name" value="PYRROLINE-5-CARBOXYLATE REDUCTASE 1, MITOCHONDRIAL"/>
    <property type="match status" value="1"/>
</dbReference>
<evidence type="ECO:0000259" key="1">
    <source>
        <dbReference type="Pfam" id="PF14748"/>
    </source>
</evidence>
<dbReference type="PANTHER" id="PTHR11645">
    <property type="entry name" value="PYRROLINE-5-CARBOXYLATE REDUCTASE"/>
    <property type="match status" value="1"/>
</dbReference>
<dbReference type="GO" id="GO:0055129">
    <property type="term" value="P:L-proline biosynthetic process"/>
    <property type="evidence" value="ECO:0007669"/>
    <property type="project" value="UniProtKB-UniPathway"/>
</dbReference>
<dbReference type="InterPro" id="IPR008927">
    <property type="entry name" value="6-PGluconate_DH-like_C_sf"/>
</dbReference>
<evidence type="ECO:0000313" key="2">
    <source>
        <dbReference type="Ensembl" id="ENSPEMP00000030045.1"/>
    </source>
</evidence>
<sequence>FSCPRSSAHRSPAALLGAAKMLLDSEQHPWQLKDSVCSPGGATTHVLCVLQSGGFLLPAYQCHGGLLHLHTGAADHG</sequence>
<evidence type="ECO:0000313" key="3">
    <source>
        <dbReference type="Proteomes" id="UP000694547"/>
    </source>
</evidence>
<organism evidence="2 3">
    <name type="scientific">Peromyscus maniculatus bairdii</name>
    <name type="common">Prairie deer mouse</name>
    <dbReference type="NCBI Taxonomy" id="230844"/>
    <lineage>
        <taxon>Eukaryota</taxon>
        <taxon>Metazoa</taxon>
        <taxon>Chordata</taxon>
        <taxon>Craniata</taxon>
        <taxon>Vertebrata</taxon>
        <taxon>Euteleostomi</taxon>
        <taxon>Mammalia</taxon>
        <taxon>Eutheria</taxon>
        <taxon>Euarchontoglires</taxon>
        <taxon>Glires</taxon>
        <taxon>Rodentia</taxon>
        <taxon>Myomorpha</taxon>
        <taxon>Muroidea</taxon>
        <taxon>Cricetidae</taxon>
        <taxon>Neotominae</taxon>
        <taxon>Peromyscus</taxon>
    </lineage>
</organism>
<reference evidence="2" key="3">
    <citation type="submission" date="2025-09" db="UniProtKB">
        <authorList>
            <consortium name="Ensembl"/>
        </authorList>
    </citation>
    <scope>IDENTIFICATION</scope>
</reference>
<reference evidence="2" key="2">
    <citation type="submission" date="2025-08" db="UniProtKB">
        <authorList>
            <consortium name="Ensembl"/>
        </authorList>
    </citation>
    <scope>IDENTIFICATION</scope>
</reference>
<dbReference type="Proteomes" id="UP000694547">
    <property type="component" value="Chromosome 1"/>
</dbReference>
<dbReference type="AlphaFoldDB" id="A0A8C8UCU4"/>
<dbReference type="UniPathway" id="UPA00098">
    <property type="reaction ID" value="UER00361"/>
</dbReference>
<reference evidence="2 3" key="1">
    <citation type="submission" date="2018-10" db="EMBL/GenBank/DDBJ databases">
        <title>Improved assembly of the deer mouse Peromyscus maniculatus genome.</title>
        <authorList>
            <person name="Lassance J.-M."/>
            <person name="Hoekstra H.E."/>
        </authorList>
    </citation>
    <scope>NUCLEOTIDE SEQUENCE [LARGE SCALE GENOMIC DNA]</scope>
</reference>
<dbReference type="Ensembl" id="ENSPEMT00000040007.1">
    <property type="protein sequence ID" value="ENSPEMP00000030045.1"/>
    <property type="gene ID" value="ENSPEMG00000030125.1"/>
</dbReference>
<dbReference type="SUPFAM" id="SSF48179">
    <property type="entry name" value="6-phosphogluconate dehydrogenase C-terminal domain-like"/>
    <property type="match status" value="1"/>
</dbReference>
<dbReference type="Pfam" id="PF14748">
    <property type="entry name" value="P5CR_dimer"/>
    <property type="match status" value="1"/>
</dbReference>
<protein>
    <recommendedName>
        <fullName evidence="1">Pyrroline-5-carboxylate reductase dimerisation domain-containing protein</fullName>
    </recommendedName>
</protein>
<dbReference type="InterPro" id="IPR029036">
    <property type="entry name" value="P5CR_dimer"/>
</dbReference>
<accession>A0A8C8UCU4</accession>